<reference evidence="7" key="1">
    <citation type="submission" date="2023-06" db="EMBL/GenBank/DDBJ databases">
        <authorList>
            <consortium name="Lawrence Berkeley National Laboratory"/>
            <person name="Ahrendt S."/>
            <person name="Sahu N."/>
            <person name="Indic B."/>
            <person name="Wong-Bajracharya J."/>
            <person name="Merenyi Z."/>
            <person name="Ke H.-M."/>
            <person name="Monk M."/>
            <person name="Kocsube S."/>
            <person name="Drula E."/>
            <person name="Lipzen A."/>
            <person name="Balint B."/>
            <person name="Henrissat B."/>
            <person name="Andreopoulos B."/>
            <person name="Martin F.M."/>
            <person name="Harder C.B."/>
            <person name="Rigling D."/>
            <person name="Ford K.L."/>
            <person name="Foster G.D."/>
            <person name="Pangilinan J."/>
            <person name="Papanicolaou A."/>
            <person name="Barry K."/>
            <person name="LaButti K."/>
            <person name="Viragh M."/>
            <person name="Koriabine M."/>
            <person name="Yan M."/>
            <person name="Riley R."/>
            <person name="Champramary S."/>
            <person name="Plett K.L."/>
            <person name="Tsai I.J."/>
            <person name="Slot J."/>
            <person name="Sipos G."/>
            <person name="Plett J."/>
            <person name="Nagy L.G."/>
            <person name="Grigoriev I.V."/>
        </authorList>
    </citation>
    <scope>NUCLEOTIDE SEQUENCE</scope>
    <source>
        <strain evidence="7">HWK02</strain>
    </source>
</reference>
<dbReference type="PANTHER" id="PTHR11552">
    <property type="entry name" value="GLUCOSE-METHANOL-CHOLINE GMC OXIDOREDUCTASE"/>
    <property type="match status" value="1"/>
</dbReference>
<dbReference type="SUPFAM" id="SSF51905">
    <property type="entry name" value="FAD/NAD(P)-binding domain"/>
    <property type="match status" value="1"/>
</dbReference>
<accession>A0AA39USH7</accession>
<comment type="similarity">
    <text evidence="2">Belongs to the GMC oxidoreductase family.</text>
</comment>
<keyword evidence="4" id="KW-0274">FAD</keyword>
<dbReference type="GO" id="GO:0050660">
    <property type="term" value="F:flavin adenine dinucleotide binding"/>
    <property type="evidence" value="ECO:0007669"/>
    <property type="project" value="InterPro"/>
</dbReference>
<gene>
    <name evidence="7" type="ORF">EDD18DRAFT_1147598</name>
    <name evidence="6" type="ORF">EDD18DRAFT_1208705</name>
</gene>
<dbReference type="GO" id="GO:0016614">
    <property type="term" value="F:oxidoreductase activity, acting on CH-OH group of donors"/>
    <property type="evidence" value="ECO:0007669"/>
    <property type="project" value="InterPro"/>
</dbReference>
<evidence type="ECO:0000256" key="4">
    <source>
        <dbReference type="ARBA" id="ARBA00022827"/>
    </source>
</evidence>
<sequence length="143" mass="16252">MSLYSSSNAEVADTWANGVPLLSSNIFSKDAIAWPLDSLPQVHADHRVIPLMWSQALSGTSRVSGMFYIRGLPADFNCWRDMGYPDWSYEKMLPFFVKSENTLSYPELTFRGKMGPWENQIFSHTTWPIIPHSRRVHGSSIPS</sequence>
<keyword evidence="3" id="KW-0285">Flavoprotein</keyword>
<dbReference type="InterPro" id="IPR036188">
    <property type="entry name" value="FAD/NAD-bd_sf"/>
</dbReference>
<evidence type="ECO:0000256" key="3">
    <source>
        <dbReference type="ARBA" id="ARBA00022630"/>
    </source>
</evidence>
<dbReference type="InterPro" id="IPR000172">
    <property type="entry name" value="GMC_OxRdtase_N"/>
</dbReference>
<name>A0AA39USH7_9AGAR</name>
<protein>
    <recommendedName>
        <fullName evidence="5">Glucose-methanol-choline oxidoreductase N-terminal domain-containing protein</fullName>
    </recommendedName>
</protein>
<dbReference type="Gene3D" id="3.50.50.60">
    <property type="entry name" value="FAD/NAD(P)-binding domain"/>
    <property type="match status" value="1"/>
</dbReference>
<evidence type="ECO:0000313" key="6">
    <source>
        <dbReference type="EMBL" id="KAK0478623.1"/>
    </source>
</evidence>
<dbReference type="InterPro" id="IPR012132">
    <property type="entry name" value="GMC_OxRdtase"/>
</dbReference>
<evidence type="ECO:0000256" key="2">
    <source>
        <dbReference type="ARBA" id="ARBA00010790"/>
    </source>
</evidence>
<dbReference type="AlphaFoldDB" id="A0AA39USH7"/>
<evidence type="ECO:0000313" key="8">
    <source>
        <dbReference type="Proteomes" id="UP001175228"/>
    </source>
</evidence>
<evidence type="ECO:0000256" key="1">
    <source>
        <dbReference type="ARBA" id="ARBA00001974"/>
    </source>
</evidence>
<proteinExistence type="inferred from homology"/>
<dbReference type="Pfam" id="PF00732">
    <property type="entry name" value="GMC_oxred_N"/>
    <property type="match status" value="1"/>
</dbReference>
<comment type="cofactor">
    <cofactor evidence="1">
        <name>FAD</name>
        <dbReference type="ChEBI" id="CHEBI:57692"/>
    </cofactor>
</comment>
<dbReference type="EMBL" id="JAUEPU010000095">
    <property type="protein sequence ID" value="KAK0478623.1"/>
    <property type="molecule type" value="Genomic_DNA"/>
</dbReference>
<comment type="caution">
    <text evidence="7">The sequence shown here is derived from an EMBL/GenBank/DDBJ whole genome shotgun (WGS) entry which is preliminary data.</text>
</comment>
<dbReference type="Gene3D" id="3.30.560.10">
    <property type="entry name" value="Glucose Oxidase, domain 3"/>
    <property type="match status" value="1"/>
</dbReference>
<feature type="domain" description="Glucose-methanol-choline oxidoreductase N-terminal" evidence="5">
    <location>
        <begin position="46"/>
        <end position="104"/>
    </location>
</feature>
<dbReference type="Proteomes" id="UP001175228">
    <property type="component" value="Unassembled WGS sequence"/>
</dbReference>
<organism evidence="7 8">
    <name type="scientific">Armillaria luteobubalina</name>
    <dbReference type="NCBI Taxonomy" id="153913"/>
    <lineage>
        <taxon>Eukaryota</taxon>
        <taxon>Fungi</taxon>
        <taxon>Dikarya</taxon>
        <taxon>Basidiomycota</taxon>
        <taxon>Agaricomycotina</taxon>
        <taxon>Agaricomycetes</taxon>
        <taxon>Agaricomycetidae</taxon>
        <taxon>Agaricales</taxon>
        <taxon>Marasmiineae</taxon>
        <taxon>Physalacriaceae</taxon>
        <taxon>Armillaria</taxon>
    </lineage>
</organism>
<evidence type="ECO:0000259" key="5">
    <source>
        <dbReference type="Pfam" id="PF00732"/>
    </source>
</evidence>
<keyword evidence="8" id="KW-1185">Reference proteome</keyword>
<dbReference type="EMBL" id="JAUEPU010000007">
    <property type="protein sequence ID" value="KAK0501178.1"/>
    <property type="molecule type" value="Genomic_DNA"/>
</dbReference>
<dbReference type="PANTHER" id="PTHR11552:SF147">
    <property type="entry name" value="CHOLINE DEHYDROGENASE, MITOCHONDRIAL"/>
    <property type="match status" value="1"/>
</dbReference>
<evidence type="ECO:0000313" key="7">
    <source>
        <dbReference type="EMBL" id="KAK0501178.1"/>
    </source>
</evidence>